<dbReference type="SMART" id="SM00448">
    <property type="entry name" value="REC"/>
    <property type="match status" value="1"/>
</dbReference>
<dbReference type="RefSeq" id="WP_200346052.1">
    <property type="nucleotide sequence ID" value="NZ_NRSJ01000015.1"/>
</dbReference>
<dbReference type="EC" id="2.7.13.3" evidence="3"/>
<dbReference type="SMART" id="SM00387">
    <property type="entry name" value="HATPase_c"/>
    <property type="match status" value="1"/>
</dbReference>
<dbReference type="InterPro" id="IPR036097">
    <property type="entry name" value="HisK_dim/P_sf"/>
</dbReference>
<dbReference type="Gene3D" id="1.10.287.130">
    <property type="match status" value="1"/>
</dbReference>
<evidence type="ECO:0000259" key="14">
    <source>
        <dbReference type="PROSITE" id="PS50109"/>
    </source>
</evidence>
<dbReference type="GO" id="GO:0005886">
    <property type="term" value="C:plasma membrane"/>
    <property type="evidence" value="ECO:0007669"/>
    <property type="project" value="UniProtKB-SubCell"/>
</dbReference>
<dbReference type="InterPro" id="IPR001789">
    <property type="entry name" value="Sig_transdc_resp-reg_receiver"/>
</dbReference>
<feature type="region of interest" description="Disordered" evidence="12">
    <location>
        <begin position="629"/>
        <end position="685"/>
    </location>
</feature>
<keyword evidence="4" id="KW-1003">Cell membrane</keyword>
<sequence length="821" mass="90643">MKLRYYILLLLLAFGLVPLIIAVLINLPLVLDRTAMFYQKAYLQNLRADFRDLDQHLASRHEMIRLLAKLPEPGIILGEAGDEESIDLARARYTGWINQMLSDQADLIEILFVDSHGNERFWLQRDAQTREWRPTEIPPSPPSRGFTNAGLKLKPGEVIVSRIRVNSFAASEDPRQLMTLQLASPVGQRDDEQQQPLGLLLMTIDVGGLANFYRETLWVTDDGRYLRPGEPLSDKADAFGDFPGLASIFEEGKLALWKPEHGPPLLWVPMFLTENGRPLWVGRPVDPSPIASFRNALIGRVLSIVLVLILVVMVIARWLARRAEHFGQELTTGVRGILREQRTREFHWRGPTEVRELGRELNALARSHAEHLQAERQHVQQLEQSNQYKSEFLANVSHELRTPLNSILLLSKLLAAKESGLDADQQRQAKVINEAGRDLLAMIDNVLDISRIEAGAVTVHLEWVAIREMIDELVGMLSPIFSEKGLHLRVKLSASAPHQIYSDRAKVRQVLKNFLSNAAKFTHSGEVSISVAAGNQRYPLEIAVTDTGIGIPPGKEEVIFEAFRQADGSTRRRYGGTGLGLSISKELVHLLGGQISVTSTPGVGSRFTLHLPLACDPNAISAAEVIENGSGAEQSSPAQSGAAEETARIAEASRQPSAAPRPAEQPLSTGERNSDARTTLAASSPQAAESDQWVLLVERDVQSLVTVTAELEVLGLRVQTAADEEEALETLSEDHDCAMLLLAGSLEAKEPCDTIHSLRQKAWLTDLPIVVLGDLDETQQRRCLAAGACCFLSKPIRPDALANLIHSSLRPEIAEDIERTA</sequence>
<feature type="domain" description="Response regulatory" evidence="15">
    <location>
        <begin position="693"/>
        <end position="809"/>
    </location>
</feature>
<dbReference type="Pfam" id="PF02518">
    <property type="entry name" value="HATPase_c"/>
    <property type="match status" value="1"/>
</dbReference>
<dbReference type="Gene3D" id="3.40.50.2300">
    <property type="match status" value="1"/>
</dbReference>
<reference evidence="16" key="2">
    <citation type="journal article" date="2020" name="Microorganisms">
        <title>Osmotic Adaptation and Compatible Solute Biosynthesis of Phototrophic Bacteria as Revealed from Genome Analyses.</title>
        <authorList>
            <person name="Imhoff J.F."/>
            <person name="Rahn T."/>
            <person name="Kunzel S."/>
            <person name="Keller A."/>
            <person name="Neulinger S.C."/>
        </authorList>
    </citation>
    <scope>NUCLEOTIDE SEQUENCE</scope>
    <source>
        <strain evidence="16">DSM 11080</strain>
    </source>
</reference>
<protein>
    <recommendedName>
        <fullName evidence="3">histidine kinase</fullName>
        <ecNumber evidence="3">2.7.13.3</ecNumber>
    </recommendedName>
</protein>
<keyword evidence="9 13" id="KW-1133">Transmembrane helix</keyword>
<keyword evidence="17" id="KW-1185">Reference proteome</keyword>
<dbReference type="EMBL" id="NRSJ01000015">
    <property type="protein sequence ID" value="MBK1704839.1"/>
    <property type="molecule type" value="Genomic_DNA"/>
</dbReference>
<dbReference type="SUPFAM" id="SSF47384">
    <property type="entry name" value="Homodimeric domain of signal transducing histidine kinase"/>
    <property type="match status" value="1"/>
</dbReference>
<evidence type="ECO:0000256" key="10">
    <source>
        <dbReference type="ARBA" id="ARBA00023012"/>
    </source>
</evidence>
<keyword evidence="5" id="KW-0597">Phosphoprotein</keyword>
<dbReference type="SUPFAM" id="SSF55874">
    <property type="entry name" value="ATPase domain of HSP90 chaperone/DNA topoisomerase II/histidine kinase"/>
    <property type="match status" value="1"/>
</dbReference>
<dbReference type="Gene3D" id="3.30.450.20">
    <property type="entry name" value="PAS domain"/>
    <property type="match status" value="1"/>
</dbReference>
<evidence type="ECO:0000256" key="13">
    <source>
        <dbReference type="SAM" id="Phobius"/>
    </source>
</evidence>
<dbReference type="InterPro" id="IPR029151">
    <property type="entry name" value="Sensor-like_sf"/>
</dbReference>
<keyword evidence="13" id="KW-0472">Membrane</keyword>
<evidence type="ECO:0000256" key="11">
    <source>
        <dbReference type="PROSITE-ProRule" id="PRU00169"/>
    </source>
</evidence>
<dbReference type="SMART" id="SM00388">
    <property type="entry name" value="HisKA"/>
    <property type="match status" value="1"/>
</dbReference>
<comment type="subcellular location">
    <subcellularLocation>
        <location evidence="2">Cell membrane</location>
        <topology evidence="2">Multi-pass membrane protein</topology>
    </subcellularLocation>
</comment>
<name>A0AAJ0X9I1_9GAMM</name>
<dbReference type="InterPro" id="IPR003661">
    <property type="entry name" value="HisK_dim/P_dom"/>
</dbReference>
<dbReference type="PRINTS" id="PR00344">
    <property type="entry name" value="BCTRLSENSOR"/>
</dbReference>
<feature type="compositionally biased region" description="Low complexity" evidence="12">
    <location>
        <begin position="650"/>
        <end position="666"/>
    </location>
</feature>
<keyword evidence="6" id="KW-0808">Transferase</keyword>
<organism evidence="16 17">
    <name type="scientific">Halochromatium glycolicum</name>
    <dbReference type="NCBI Taxonomy" id="85075"/>
    <lineage>
        <taxon>Bacteria</taxon>
        <taxon>Pseudomonadati</taxon>
        <taxon>Pseudomonadota</taxon>
        <taxon>Gammaproteobacteria</taxon>
        <taxon>Chromatiales</taxon>
        <taxon>Chromatiaceae</taxon>
        <taxon>Halochromatium</taxon>
    </lineage>
</organism>
<feature type="transmembrane region" description="Helical" evidence="13">
    <location>
        <begin position="297"/>
        <end position="320"/>
    </location>
</feature>
<dbReference type="CDD" id="cd16922">
    <property type="entry name" value="HATPase_EvgS-ArcB-TorS-like"/>
    <property type="match status" value="1"/>
</dbReference>
<feature type="transmembrane region" description="Helical" evidence="13">
    <location>
        <begin position="6"/>
        <end position="31"/>
    </location>
</feature>
<evidence type="ECO:0000313" key="16">
    <source>
        <dbReference type="EMBL" id="MBK1704839.1"/>
    </source>
</evidence>
<keyword evidence="8 16" id="KW-0418">Kinase</keyword>
<dbReference type="InterPro" id="IPR011006">
    <property type="entry name" value="CheY-like_superfamily"/>
</dbReference>
<evidence type="ECO:0000256" key="7">
    <source>
        <dbReference type="ARBA" id="ARBA00022692"/>
    </source>
</evidence>
<keyword evidence="10" id="KW-0902">Two-component regulatory system</keyword>
<accession>A0AAJ0X9I1</accession>
<keyword evidence="7 13" id="KW-0812">Transmembrane</keyword>
<evidence type="ECO:0000256" key="8">
    <source>
        <dbReference type="ARBA" id="ARBA00022777"/>
    </source>
</evidence>
<comment type="caution">
    <text evidence="16">The sequence shown here is derived from an EMBL/GenBank/DDBJ whole genome shotgun (WGS) entry which is preliminary data.</text>
</comment>
<evidence type="ECO:0000259" key="15">
    <source>
        <dbReference type="PROSITE" id="PS50110"/>
    </source>
</evidence>
<evidence type="ECO:0000256" key="12">
    <source>
        <dbReference type="SAM" id="MobiDB-lite"/>
    </source>
</evidence>
<evidence type="ECO:0000256" key="9">
    <source>
        <dbReference type="ARBA" id="ARBA00022989"/>
    </source>
</evidence>
<evidence type="ECO:0000256" key="3">
    <source>
        <dbReference type="ARBA" id="ARBA00012438"/>
    </source>
</evidence>
<reference evidence="16" key="1">
    <citation type="submission" date="2017-08" db="EMBL/GenBank/DDBJ databases">
        <authorList>
            <person name="Imhoff J.F."/>
            <person name="Rahn T."/>
            <person name="Kuenzel S."/>
            <person name="Neulinger S.C."/>
        </authorList>
    </citation>
    <scope>NUCLEOTIDE SEQUENCE</scope>
    <source>
        <strain evidence="16">DSM 11080</strain>
    </source>
</reference>
<dbReference type="PANTHER" id="PTHR43047:SF64">
    <property type="entry name" value="HISTIDINE KINASE CONTAINING CHEY-HOMOLOGOUS RECEIVER DOMAIN AND PAS DOMAIN-RELATED"/>
    <property type="match status" value="1"/>
</dbReference>
<evidence type="ECO:0000256" key="5">
    <source>
        <dbReference type="ARBA" id="ARBA00022553"/>
    </source>
</evidence>
<dbReference type="GO" id="GO:0000155">
    <property type="term" value="F:phosphorelay sensor kinase activity"/>
    <property type="evidence" value="ECO:0007669"/>
    <property type="project" value="InterPro"/>
</dbReference>
<feature type="compositionally biased region" description="Polar residues" evidence="12">
    <location>
        <begin position="667"/>
        <end position="685"/>
    </location>
</feature>
<dbReference type="AlphaFoldDB" id="A0AAJ0X9I1"/>
<dbReference type="InterPro" id="IPR005467">
    <property type="entry name" value="His_kinase_dom"/>
</dbReference>
<dbReference type="InterPro" id="IPR004358">
    <property type="entry name" value="Sig_transdc_His_kin-like_C"/>
</dbReference>
<proteinExistence type="predicted"/>
<dbReference type="PROSITE" id="PS50109">
    <property type="entry name" value="HIS_KIN"/>
    <property type="match status" value="1"/>
</dbReference>
<dbReference type="PROSITE" id="PS50110">
    <property type="entry name" value="RESPONSE_REGULATORY"/>
    <property type="match status" value="1"/>
</dbReference>
<evidence type="ECO:0000256" key="4">
    <source>
        <dbReference type="ARBA" id="ARBA00022475"/>
    </source>
</evidence>
<evidence type="ECO:0000256" key="1">
    <source>
        <dbReference type="ARBA" id="ARBA00000085"/>
    </source>
</evidence>
<dbReference type="Proteomes" id="UP001296776">
    <property type="component" value="Unassembled WGS sequence"/>
</dbReference>
<gene>
    <name evidence="16" type="ORF">CKO40_09875</name>
</gene>
<dbReference type="Gene3D" id="3.30.565.10">
    <property type="entry name" value="Histidine kinase-like ATPase, C-terminal domain"/>
    <property type="match status" value="1"/>
</dbReference>
<dbReference type="CDD" id="cd00082">
    <property type="entry name" value="HisKA"/>
    <property type="match status" value="1"/>
</dbReference>
<dbReference type="SUPFAM" id="SSF52172">
    <property type="entry name" value="CheY-like"/>
    <property type="match status" value="1"/>
</dbReference>
<dbReference type="FunFam" id="3.30.565.10:FF:000010">
    <property type="entry name" value="Sensor histidine kinase RcsC"/>
    <property type="match status" value="1"/>
</dbReference>
<dbReference type="Pfam" id="PF00072">
    <property type="entry name" value="Response_reg"/>
    <property type="match status" value="1"/>
</dbReference>
<dbReference type="InterPro" id="IPR003594">
    <property type="entry name" value="HATPase_dom"/>
</dbReference>
<evidence type="ECO:0000256" key="2">
    <source>
        <dbReference type="ARBA" id="ARBA00004651"/>
    </source>
</evidence>
<dbReference type="PANTHER" id="PTHR43047">
    <property type="entry name" value="TWO-COMPONENT HISTIDINE PROTEIN KINASE"/>
    <property type="match status" value="1"/>
</dbReference>
<comment type="catalytic activity">
    <reaction evidence="1">
        <text>ATP + protein L-histidine = ADP + protein N-phospho-L-histidine.</text>
        <dbReference type="EC" id="2.7.13.3"/>
    </reaction>
</comment>
<dbReference type="InterPro" id="IPR036890">
    <property type="entry name" value="HATPase_C_sf"/>
</dbReference>
<evidence type="ECO:0000256" key="6">
    <source>
        <dbReference type="ARBA" id="ARBA00022679"/>
    </source>
</evidence>
<comment type="caution">
    <text evidence="11">Lacks conserved residue(s) required for the propagation of feature annotation.</text>
</comment>
<evidence type="ECO:0000313" key="17">
    <source>
        <dbReference type="Proteomes" id="UP001296776"/>
    </source>
</evidence>
<feature type="domain" description="Histidine kinase" evidence="14">
    <location>
        <begin position="395"/>
        <end position="615"/>
    </location>
</feature>
<dbReference type="Pfam" id="PF00512">
    <property type="entry name" value="HisKA"/>
    <property type="match status" value="1"/>
</dbReference>
<dbReference type="SUPFAM" id="SSF103190">
    <property type="entry name" value="Sensory domain-like"/>
    <property type="match status" value="1"/>
</dbReference>